<dbReference type="SUPFAM" id="SSF52374">
    <property type="entry name" value="Nucleotidylyl transferase"/>
    <property type="match status" value="1"/>
</dbReference>
<protein>
    <recommendedName>
        <fullName evidence="9">Tryptophan--tRNA ligase</fullName>
    </recommendedName>
</protein>
<evidence type="ECO:0000256" key="5">
    <source>
        <dbReference type="ARBA" id="ARBA00023146"/>
    </source>
</evidence>
<comment type="caution">
    <text evidence="7">The sequence shown here is derived from an EMBL/GenBank/DDBJ whole genome shotgun (WGS) entry which is preliminary data.</text>
</comment>
<dbReference type="GO" id="GO:0004812">
    <property type="term" value="F:aminoacyl-tRNA ligase activity"/>
    <property type="evidence" value="ECO:0007669"/>
    <property type="project" value="UniProtKB-KW"/>
</dbReference>
<keyword evidence="2 6" id="KW-0547">Nucleotide-binding</keyword>
<evidence type="ECO:0000313" key="7">
    <source>
        <dbReference type="EMBL" id="MFC7140856.1"/>
    </source>
</evidence>
<dbReference type="EMBL" id="JBHTAS010000001">
    <property type="protein sequence ID" value="MFC7140856.1"/>
    <property type="molecule type" value="Genomic_DNA"/>
</dbReference>
<evidence type="ECO:0000256" key="3">
    <source>
        <dbReference type="ARBA" id="ARBA00022840"/>
    </source>
</evidence>
<dbReference type="Gene3D" id="3.40.50.620">
    <property type="entry name" value="HUPs"/>
    <property type="match status" value="1"/>
</dbReference>
<keyword evidence="5 6" id="KW-0030">Aminoacyl-tRNA synthetase</keyword>
<dbReference type="RefSeq" id="WP_274321943.1">
    <property type="nucleotide sequence ID" value="NZ_CP118158.1"/>
</dbReference>
<dbReference type="Proteomes" id="UP001596432">
    <property type="component" value="Unassembled WGS sequence"/>
</dbReference>
<dbReference type="InterPro" id="IPR014729">
    <property type="entry name" value="Rossmann-like_a/b/a_fold"/>
</dbReference>
<keyword evidence="8" id="KW-1185">Reference proteome</keyword>
<reference evidence="7 8" key="1">
    <citation type="journal article" date="2019" name="Int. J. Syst. Evol. Microbiol.">
        <title>The Global Catalogue of Microorganisms (GCM) 10K type strain sequencing project: providing services to taxonomists for standard genome sequencing and annotation.</title>
        <authorList>
            <consortium name="The Broad Institute Genomics Platform"/>
            <consortium name="The Broad Institute Genome Sequencing Center for Infectious Disease"/>
            <person name="Wu L."/>
            <person name="Ma J."/>
        </authorList>
    </citation>
    <scope>NUCLEOTIDE SEQUENCE [LARGE SCALE GENOMIC DNA]</scope>
    <source>
        <strain evidence="7 8">XZYJT29</strain>
    </source>
</reference>
<keyword evidence="4 6" id="KW-0648">Protein biosynthesis</keyword>
<evidence type="ECO:0000313" key="8">
    <source>
        <dbReference type="Proteomes" id="UP001596432"/>
    </source>
</evidence>
<evidence type="ECO:0000256" key="1">
    <source>
        <dbReference type="ARBA" id="ARBA00022598"/>
    </source>
</evidence>
<dbReference type="InterPro" id="IPR002305">
    <property type="entry name" value="aa-tRNA-synth_Ic"/>
</dbReference>
<dbReference type="GO" id="GO:0005524">
    <property type="term" value="F:ATP binding"/>
    <property type="evidence" value="ECO:0007669"/>
    <property type="project" value="UniProtKB-KW"/>
</dbReference>
<dbReference type="AlphaFoldDB" id="A0ABD5Y3G9"/>
<evidence type="ECO:0000256" key="4">
    <source>
        <dbReference type="ARBA" id="ARBA00022917"/>
    </source>
</evidence>
<keyword evidence="3 6" id="KW-0067">ATP-binding</keyword>
<sequence length="346" mass="38102">MTRLPDHYELVRERNDYEAVTGAVGPIPTAQRRRFVAVDGTDVLDAAADRPTLVSTGVGMTGPPHLGTVGQVLTAVELQQAGLGVQFVIADLEPYHGGTPLERVQALAERYRGFIRGLGFDPDRGRLRTQSEARDVMHTAQLLAPYYDPDSWDDGPDHPPTAWERAVSDAYEAADGEWTVEHSGPTSEAARTHSAVLHGVDFLHPLYAGEYEQLVLSFGIDEHHLTRMARRYRDAAPVEGRVAGIYTRMLPGFDGAPKMAKSIPGSGISLDMAPETIRERIGRDEGGDPEGSPVFQAMCLASRYDAERLDEFEAACERGGAEWERAREEYADFVVDLAERWRATGR</sequence>
<dbReference type="Pfam" id="PF00579">
    <property type="entry name" value="tRNA-synt_1b"/>
    <property type="match status" value="1"/>
</dbReference>
<evidence type="ECO:0000256" key="6">
    <source>
        <dbReference type="RuleBase" id="RU363036"/>
    </source>
</evidence>
<accession>A0ABD5Y3G9</accession>
<dbReference type="GO" id="GO:0006412">
    <property type="term" value="P:translation"/>
    <property type="evidence" value="ECO:0007669"/>
    <property type="project" value="UniProtKB-KW"/>
</dbReference>
<evidence type="ECO:0000256" key="2">
    <source>
        <dbReference type="ARBA" id="ARBA00022741"/>
    </source>
</evidence>
<keyword evidence="1 6" id="KW-0436">Ligase</keyword>
<dbReference type="GeneID" id="78821162"/>
<organism evidence="7 8">
    <name type="scientific">Halosimplex aquaticum</name>
    <dbReference type="NCBI Taxonomy" id="3026162"/>
    <lineage>
        <taxon>Archaea</taxon>
        <taxon>Methanobacteriati</taxon>
        <taxon>Methanobacteriota</taxon>
        <taxon>Stenosarchaea group</taxon>
        <taxon>Halobacteria</taxon>
        <taxon>Halobacteriales</taxon>
        <taxon>Haloarculaceae</taxon>
        <taxon>Halosimplex</taxon>
    </lineage>
</organism>
<gene>
    <name evidence="7" type="ORF">ACFQMA_13615</name>
</gene>
<name>A0ABD5Y3G9_9EURY</name>
<evidence type="ECO:0008006" key="9">
    <source>
        <dbReference type="Google" id="ProtNLM"/>
    </source>
</evidence>
<comment type="similarity">
    <text evidence="6">Belongs to the class-I aminoacyl-tRNA synthetase family.</text>
</comment>
<proteinExistence type="inferred from homology"/>